<protein>
    <submittedName>
        <fullName evidence="1">Uncharacterized protein</fullName>
    </submittedName>
</protein>
<accession>A0A437ALT2</accession>
<organism evidence="1 2">
    <name type="scientific">Tubulinosema ratisbonensis</name>
    <dbReference type="NCBI Taxonomy" id="291195"/>
    <lineage>
        <taxon>Eukaryota</taxon>
        <taxon>Fungi</taxon>
        <taxon>Fungi incertae sedis</taxon>
        <taxon>Microsporidia</taxon>
        <taxon>Tubulinosematoidea</taxon>
        <taxon>Tubulinosematidae</taxon>
        <taxon>Tubulinosema</taxon>
    </lineage>
</organism>
<evidence type="ECO:0000313" key="2">
    <source>
        <dbReference type="Proteomes" id="UP000282876"/>
    </source>
</evidence>
<keyword evidence="2" id="KW-1185">Reference proteome</keyword>
<dbReference type="Proteomes" id="UP000282876">
    <property type="component" value="Unassembled WGS sequence"/>
</dbReference>
<comment type="caution">
    <text evidence="1">The sequence shown here is derived from an EMBL/GenBank/DDBJ whole genome shotgun (WGS) entry which is preliminary data.</text>
</comment>
<dbReference type="EMBL" id="RCSS01000328">
    <property type="protein sequence ID" value="RVD92047.1"/>
    <property type="molecule type" value="Genomic_DNA"/>
</dbReference>
<sequence length="103" mass="12557">MEFNYYKELEEEEKEMLEAMEYAEEDIEMDDFISEMVNNKEESNLYLPTEEDQKFNISTSKQLHNLLEFKKIVSTKQRKLNSNEKIYKLEEVDRIFSKKNQNK</sequence>
<gene>
    <name evidence="1" type="ORF">TUBRATIS_14670</name>
</gene>
<proteinExistence type="predicted"/>
<dbReference type="AlphaFoldDB" id="A0A437ALT2"/>
<reference evidence="1 2" key="1">
    <citation type="submission" date="2018-10" db="EMBL/GenBank/DDBJ databases">
        <title>Draft genome sequence of the microsporidian Tubulinosema ratisbonensis.</title>
        <authorList>
            <person name="Polonais V."/>
            <person name="Peyretaillade E."/>
            <person name="Niehus S."/>
            <person name="Wawrzyniak I."/>
            <person name="Franchet A."/>
            <person name="Gaspin C."/>
            <person name="Reichstadt M."/>
            <person name="Belser C."/>
            <person name="Labadie K."/>
            <person name="Delbac F."/>
            <person name="Ferrandon D."/>
        </authorList>
    </citation>
    <scope>NUCLEOTIDE SEQUENCE [LARGE SCALE GENOMIC DNA]</scope>
    <source>
        <strain evidence="1 2">Franzen</strain>
    </source>
</reference>
<name>A0A437ALT2_9MICR</name>
<dbReference type="VEuPathDB" id="MicrosporidiaDB:TUBRATIS_14670"/>
<evidence type="ECO:0000313" key="1">
    <source>
        <dbReference type="EMBL" id="RVD92047.1"/>
    </source>
</evidence>